<evidence type="ECO:0000313" key="7">
    <source>
        <dbReference type="EMBL" id="AVV40021.1"/>
    </source>
</evidence>
<comment type="similarity">
    <text evidence="2">Belongs to the TraY family.</text>
</comment>
<dbReference type="AlphaFoldDB" id="A0AAN1NVX0"/>
<dbReference type="EMBL" id="CP028352">
    <property type="protein sequence ID" value="AVV40021.1"/>
    <property type="molecule type" value="Genomic_DNA"/>
</dbReference>
<evidence type="ECO:0000313" key="8">
    <source>
        <dbReference type="Proteomes" id="UP000241538"/>
    </source>
</evidence>
<evidence type="ECO:0000256" key="3">
    <source>
        <dbReference type="ARBA" id="ARBA00020541"/>
    </source>
</evidence>
<reference evidence="7 8" key="1">
    <citation type="journal article" date="2018" name="Int J Genomics">
        <title>Comparative Genomics Analysis of Plasmid pPV989-94 from a Clinical Isolate of Pantoea vagans PV989.</title>
        <authorList>
            <person name="Xu L."/>
            <person name="Yin M."/>
            <person name="Zhu T."/>
            <person name="Lu J."/>
            <person name="Bao Q."/>
        </authorList>
    </citation>
    <scope>NUCLEOTIDE SEQUENCE [LARGE SCALE GENOMIC DNA]</scope>
    <source>
        <strain evidence="7 8">PV989</strain>
    </source>
</reference>
<dbReference type="InterPro" id="IPR013321">
    <property type="entry name" value="Arc_rbn_hlx_hlx"/>
</dbReference>
<evidence type="ECO:0000256" key="2">
    <source>
        <dbReference type="ARBA" id="ARBA00007183"/>
    </source>
</evidence>
<evidence type="ECO:0000256" key="1">
    <source>
        <dbReference type="ARBA" id="ARBA00004496"/>
    </source>
</evidence>
<proteinExistence type="inferred from homology"/>
<dbReference type="Proteomes" id="UP000241538">
    <property type="component" value="Plasmid pPV989-94"/>
</dbReference>
<gene>
    <name evidence="7" type="ORF">C9381_22580</name>
</gene>
<comment type="subcellular location">
    <subcellularLocation>
        <location evidence="1">Cytoplasm</location>
    </subcellularLocation>
</comment>
<geneLocation type="plasmid" evidence="8">
    <name>ppv989-94</name>
</geneLocation>
<accession>A0AAN1NVX0</accession>
<dbReference type="GO" id="GO:0006355">
    <property type="term" value="P:regulation of DNA-templated transcription"/>
    <property type="evidence" value="ECO:0007669"/>
    <property type="project" value="InterPro"/>
</dbReference>
<sequence length="68" mass="7464">MAASKSQKGVAMMLYMPSELNDLLTASAKRSGRAKTTEALFRLEDHLKLYDSLASPGQRFTAEDNGKD</sequence>
<keyword evidence="7" id="KW-0614">Plasmid</keyword>
<dbReference type="GO" id="GO:0005737">
    <property type="term" value="C:cytoplasm"/>
    <property type="evidence" value="ECO:0007669"/>
    <property type="project" value="UniProtKB-SubCell"/>
</dbReference>
<keyword evidence="6" id="KW-0238">DNA-binding</keyword>
<dbReference type="Gene3D" id="1.10.1220.10">
    <property type="entry name" value="Met repressor-like"/>
    <property type="match status" value="1"/>
</dbReference>
<evidence type="ECO:0000256" key="4">
    <source>
        <dbReference type="ARBA" id="ARBA00022490"/>
    </source>
</evidence>
<dbReference type="RefSeq" id="WP_107320587.1">
    <property type="nucleotide sequence ID" value="NZ_CP028352.1"/>
</dbReference>
<organism evidence="7 8">
    <name type="scientific">Pantoea vagans</name>
    <dbReference type="NCBI Taxonomy" id="470934"/>
    <lineage>
        <taxon>Bacteria</taxon>
        <taxon>Pseudomonadati</taxon>
        <taxon>Pseudomonadota</taxon>
        <taxon>Gammaproteobacteria</taxon>
        <taxon>Enterobacterales</taxon>
        <taxon>Erwiniaceae</taxon>
        <taxon>Pantoea</taxon>
    </lineage>
</organism>
<evidence type="ECO:0000256" key="5">
    <source>
        <dbReference type="ARBA" id="ARBA00022971"/>
    </source>
</evidence>
<name>A0AAN1NVX0_9GAMM</name>
<keyword evidence="5" id="KW-0184">Conjugation</keyword>
<dbReference type="Pfam" id="PF05509">
    <property type="entry name" value="TraY"/>
    <property type="match status" value="1"/>
</dbReference>
<dbReference type="GO" id="GO:0043565">
    <property type="term" value="F:sequence-specific DNA binding"/>
    <property type="evidence" value="ECO:0007669"/>
    <property type="project" value="UniProtKB-ARBA"/>
</dbReference>
<dbReference type="InterPro" id="IPR008876">
    <property type="entry name" value="TraY"/>
</dbReference>
<protein>
    <recommendedName>
        <fullName evidence="3">Relaxosome protein TraY</fullName>
    </recommendedName>
</protein>
<keyword evidence="4" id="KW-0963">Cytoplasm</keyword>
<evidence type="ECO:0000256" key="6">
    <source>
        <dbReference type="ARBA" id="ARBA00023125"/>
    </source>
</evidence>